<dbReference type="AlphaFoldDB" id="C0B6Q5"/>
<evidence type="ECO:0000313" key="2">
    <source>
        <dbReference type="Proteomes" id="UP000003793"/>
    </source>
</evidence>
<name>C0B6Q5_9FIRM</name>
<comment type="caution">
    <text evidence="1">The sequence shown here is derived from an EMBL/GenBank/DDBJ whole genome shotgun (WGS) entry which is preliminary data.</text>
</comment>
<protein>
    <submittedName>
        <fullName evidence="1">Uncharacterized protein</fullName>
    </submittedName>
</protein>
<accession>C0B6Q5</accession>
<sequence length="102" mass="12149">MKIGIANDHSAVDMKKQVVEYLVEKDMKLSITELILMRAVLIRNMGKRLEKQLQTEKWISELQSVEPVLEFPWQPIRFTVSAQRCVLNHIRQRWQENIIMQM</sequence>
<evidence type="ECO:0000313" key="1">
    <source>
        <dbReference type="EMBL" id="EEG90975.1"/>
    </source>
</evidence>
<dbReference type="EMBL" id="ABVR01000036">
    <property type="protein sequence ID" value="EEG90975.1"/>
    <property type="molecule type" value="Genomic_DNA"/>
</dbReference>
<proteinExistence type="predicted"/>
<gene>
    <name evidence="1" type="ORF">COPCOM_00826</name>
</gene>
<organism evidence="1 2">
    <name type="scientific">Coprococcus comes ATCC 27758</name>
    <dbReference type="NCBI Taxonomy" id="470146"/>
    <lineage>
        <taxon>Bacteria</taxon>
        <taxon>Bacillati</taxon>
        <taxon>Bacillota</taxon>
        <taxon>Clostridia</taxon>
        <taxon>Lachnospirales</taxon>
        <taxon>Lachnospiraceae</taxon>
        <taxon>Coprococcus</taxon>
    </lineage>
</organism>
<dbReference type="Proteomes" id="UP000003793">
    <property type="component" value="Unassembled WGS sequence"/>
</dbReference>
<dbReference type="HOGENOM" id="CLU_2272602_0_0_9"/>
<reference evidence="1 2" key="1">
    <citation type="submission" date="2009-02" db="EMBL/GenBank/DDBJ databases">
        <authorList>
            <person name="Fulton L."/>
            <person name="Clifton S."/>
            <person name="Fulton B."/>
            <person name="Xu J."/>
            <person name="Minx P."/>
            <person name="Pepin K.H."/>
            <person name="Johnson M."/>
            <person name="Bhonagiri V."/>
            <person name="Nash W.E."/>
            <person name="Mardis E.R."/>
            <person name="Wilson R.K."/>
        </authorList>
    </citation>
    <scope>NUCLEOTIDE SEQUENCE [LARGE SCALE GENOMIC DNA]</scope>
    <source>
        <strain evidence="1 2">ATCC 27758</strain>
    </source>
</reference>
<reference evidence="1 2" key="2">
    <citation type="submission" date="2009-03" db="EMBL/GenBank/DDBJ databases">
        <title>Draft genome sequence of Coprococcus comes (ATCC 27758).</title>
        <authorList>
            <person name="Sudarsanam P."/>
            <person name="Ley R."/>
            <person name="Guruge J."/>
            <person name="Turnbaugh P.J."/>
            <person name="Mahowald M."/>
            <person name="Liep D."/>
            <person name="Gordon J."/>
        </authorList>
    </citation>
    <scope>NUCLEOTIDE SEQUENCE [LARGE SCALE GENOMIC DNA]</scope>
    <source>
        <strain evidence="1 2">ATCC 27758</strain>
    </source>
</reference>